<evidence type="ECO:0000313" key="1">
    <source>
        <dbReference type="EMBL" id="CAD7767008.1"/>
    </source>
</evidence>
<protein>
    <submittedName>
        <fullName evidence="1">Uncharacterized protein</fullName>
    </submittedName>
</protein>
<sequence>MAFSMKNYVFSEKNPEKMEKWKKLRENPTISYYFVTLSNLHTSYAASQIGRVKKRLYGLPLLIKPLVQISRKRLSFGLSHHRKWIHYLMLPPVSIIQQLFYQLHIC</sequence>
<organism evidence="1 2">
    <name type="scientific">Candidatus Argoarchaeum ethanivorans</name>
    <dbReference type="NCBI Taxonomy" id="2608793"/>
    <lineage>
        <taxon>Archaea</taxon>
        <taxon>Methanobacteriati</taxon>
        <taxon>Methanobacteriota</taxon>
        <taxon>Stenosarchaea group</taxon>
        <taxon>Methanomicrobia</taxon>
        <taxon>Methanosarcinales</taxon>
        <taxon>Methanosarcinales incertae sedis</taxon>
        <taxon>GOM Arc I cluster</taxon>
        <taxon>Candidatus Argoarchaeum</taxon>
    </lineage>
</organism>
<gene>
    <name evidence="1" type="ORF">DNFNHJIP_00414</name>
</gene>
<name>A0A812A0E6_9EURY</name>
<evidence type="ECO:0000313" key="2">
    <source>
        <dbReference type="Proteomes" id="UP000614580"/>
    </source>
</evidence>
<dbReference type="Proteomes" id="UP000614580">
    <property type="component" value="Unassembled WGS sequence"/>
</dbReference>
<dbReference type="AlphaFoldDB" id="A0A812A0E6"/>
<proteinExistence type="predicted"/>
<dbReference type="EMBL" id="CAJHZY010000040">
    <property type="protein sequence ID" value="CAD7767008.1"/>
    <property type="molecule type" value="Genomic_DNA"/>
</dbReference>
<reference evidence="1" key="1">
    <citation type="submission" date="2020-12" db="EMBL/GenBank/DDBJ databases">
        <authorList>
            <person name="Hahn C.J."/>
            <person name="Laso-Perez R."/>
            <person name="Vulcano F."/>
            <person name="Vaziourakis K.-M."/>
            <person name="Stokke R."/>
            <person name="Steen I.H."/>
            <person name="Teske A."/>
            <person name="Boetius A."/>
            <person name="Liebeke M."/>
            <person name="Amann R."/>
            <person name="Knittel K."/>
        </authorList>
    </citation>
    <scope>NUCLEOTIDE SEQUENCE</scope>
    <source>
        <strain evidence="1">Gfbio:c6db26ca-90af-429b-aeed-0e3e8aed0b5e:GoM-Arc1_AMV-AAA_792_C10</strain>
    </source>
</reference>
<comment type="caution">
    <text evidence="1">The sequence shown here is derived from an EMBL/GenBank/DDBJ whole genome shotgun (WGS) entry which is preliminary data.</text>
</comment>
<accession>A0A812A0E6</accession>